<dbReference type="SUPFAM" id="SSF52540">
    <property type="entry name" value="P-loop containing nucleoside triphosphate hydrolases"/>
    <property type="match status" value="1"/>
</dbReference>
<feature type="region of interest" description="Disordered" evidence="3">
    <location>
        <begin position="1136"/>
        <end position="1169"/>
    </location>
</feature>
<dbReference type="InterPro" id="IPR020859">
    <property type="entry name" value="ROC"/>
</dbReference>
<reference evidence="5 6" key="1">
    <citation type="submission" date="2022-05" db="EMBL/GenBank/DDBJ databases">
        <authorList>
            <consortium name="Genoscope - CEA"/>
            <person name="William W."/>
        </authorList>
    </citation>
    <scope>NUCLEOTIDE SEQUENCE [LARGE SCALE GENOMIC DNA]</scope>
</reference>
<comment type="caution">
    <text evidence="5">The sequence shown here is derived from an EMBL/GenBank/DDBJ whole genome shotgun (WGS) entry which is preliminary data.</text>
</comment>
<dbReference type="Gene3D" id="3.80.10.10">
    <property type="entry name" value="Ribonuclease Inhibitor"/>
    <property type="match status" value="2"/>
</dbReference>
<organism evidence="5 6">
    <name type="scientific">Porites lobata</name>
    <dbReference type="NCBI Taxonomy" id="104759"/>
    <lineage>
        <taxon>Eukaryota</taxon>
        <taxon>Metazoa</taxon>
        <taxon>Cnidaria</taxon>
        <taxon>Anthozoa</taxon>
        <taxon>Hexacorallia</taxon>
        <taxon>Scleractinia</taxon>
        <taxon>Fungiina</taxon>
        <taxon>Poritidae</taxon>
        <taxon>Porites</taxon>
    </lineage>
</organism>
<evidence type="ECO:0000256" key="2">
    <source>
        <dbReference type="ARBA" id="ARBA00022741"/>
    </source>
</evidence>
<evidence type="ECO:0000259" key="4">
    <source>
        <dbReference type="PROSITE" id="PS51424"/>
    </source>
</evidence>
<dbReference type="Proteomes" id="UP001159405">
    <property type="component" value="Unassembled WGS sequence"/>
</dbReference>
<dbReference type="PROSITE" id="PS51424">
    <property type="entry name" value="ROC"/>
    <property type="match status" value="1"/>
</dbReference>
<dbReference type="InterPro" id="IPR006553">
    <property type="entry name" value="Leu-rich_rpt_Cys-con_subtyp"/>
</dbReference>
<keyword evidence="6" id="KW-1185">Reference proteome</keyword>
<dbReference type="SMART" id="SM00367">
    <property type="entry name" value="LRR_CC"/>
    <property type="match status" value="6"/>
</dbReference>
<keyword evidence="1" id="KW-0677">Repeat</keyword>
<dbReference type="SUPFAM" id="SSF52047">
    <property type="entry name" value="RNI-like"/>
    <property type="match status" value="1"/>
</dbReference>
<dbReference type="Gene3D" id="3.40.50.300">
    <property type="entry name" value="P-loop containing nucleotide triphosphate hydrolases"/>
    <property type="match status" value="1"/>
</dbReference>
<dbReference type="PANTHER" id="PTHR13318:SF190">
    <property type="entry name" value="PARTNER OF PAIRED, ISOFORM B"/>
    <property type="match status" value="1"/>
</dbReference>
<dbReference type="PANTHER" id="PTHR13318">
    <property type="entry name" value="PARTNER OF PAIRED, ISOFORM B-RELATED"/>
    <property type="match status" value="1"/>
</dbReference>
<dbReference type="Gene3D" id="3.30.70.1390">
    <property type="entry name" value="ROC domain from the Parkinson's disease-associated leucine-rich repeat kinase 2"/>
    <property type="match status" value="1"/>
</dbReference>
<dbReference type="EMBL" id="CALNXK010000031">
    <property type="protein sequence ID" value="CAH3117945.1"/>
    <property type="molecule type" value="Genomic_DNA"/>
</dbReference>
<dbReference type="Pfam" id="PF08477">
    <property type="entry name" value="Roc"/>
    <property type="match status" value="1"/>
</dbReference>
<evidence type="ECO:0000256" key="3">
    <source>
        <dbReference type="SAM" id="MobiDB-lite"/>
    </source>
</evidence>
<evidence type="ECO:0000256" key="1">
    <source>
        <dbReference type="ARBA" id="ARBA00022737"/>
    </source>
</evidence>
<dbReference type="InterPro" id="IPR000157">
    <property type="entry name" value="TIR_dom"/>
</dbReference>
<protein>
    <recommendedName>
        <fullName evidence="4">Roc domain-containing protein</fullName>
    </recommendedName>
</protein>
<dbReference type="InterPro" id="IPR032675">
    <property type="entry name" value="LRR_dom_sf"/>
</dbReference>
<dbReference type="Pfam" id="PF13676">
    <property type="entry name" value="TIR_2"/>
    <property type="match status" value="1"/>
</dbReference>
<evidence type="ECO:0000313" key="5">
    <source>
        <dbReference type="EMBL" id="CAH3117945.1"/>
    </source>
</evidence>
<feature type="compositionally biased region" description="Basic and acidic residues" evidence="3">
    <location>
        <begin position="1150"/>
        <end position="1169"/>
    </location>
</feature>
<dbReference type="Pfam" id="PF25372">
    <property type="entry name" value="DUF7885"/>
    <property type="match status" value="1"/>
</dbReference>
<feature type="domain" description="Roc" evidence="4">
    <location>
        <begin position="341"/>
        <end position="565"/>
    </location>
</feature>
<dbReference type="InterPro" id="IPR027417">
    <property type="entry name" value="P-loop_NTPase"/>
</dbReference>
<name>A0ABN8NQ50_9CNID</name>
<dbReference type="InterPro" id="IPR057207">
    <property type="entry name" value="FBXL15_LRR"/>
</dbReference>
<sequence>MASSTLVFEQDATLEGIKEKLQQEQSVTKLVLRHCNAVSSSDLQVLLEHINPDLDVLSVHNCQSFDDDFAGRISEHCSKLTSISFTGNCGMLSATGISLFVKNCKSLKHVTIMSTDCDDLAVDEDDNKDDSDNNNKSWLLNDDIFALFLERTDLQLEHFALCGFEDITSKGLKQFLAHVSSNLKSLDVSELSAVNDNTVEGLNDVCSNLTDVSFSHCKLTDEGVQIFCSKCKMLQSVNLSGCQDISDDSIVALSSNCSLLKRVELGWCINLTEKSLCALVKNCSNLTHVDMSQCAIKHLPFEILDHSSLQELKLNGCTSLRCPPLQTVTKGLESCREFLKKCNLQSLCRMTFLGNQGSGKTSLMSSLPTMVQSVADTSTEGVHVSSWKPFKSGKESIDLGTDVNEKMLSLTVEMWDCGGRACLQGVHPLFLSEHSLYVIVFNVHDPFKIESVLRWMLLMRSKAPASPFVVVGTHADNADDWSPLGNEVLGALKKADSNQRQEIQTEINMLRGLRQDKCIELRINTLENLVKHWSSLPQQVHFVSTLKGKGMTELQHTITQTLMDSTLFPHLTEDISQAIIYLHCEILQLRENNTMLLSWDQYVGLASDAGITDDAVMKATAVLECKGCIVVFSIPTSYQNQGPSRTVCVNPSALLNCIAGVLCETDPREYVPQFVKAGKVERFWPTGAKPNEWTLRAAIDDIVSKGFVRESVVPLCFQIPTLLDEAELQTVITLFRSLGFLVEGAPKGNYDVELVMSQYKTCSVFKRYYLPLMPKLPTDPKDETVWPSSLPEGHIQVGWRYNFHDHVTVDSIAPLLIGACANLKPSCEILSYWNSGAILKVGPVTVKISRDNTTLDVIGRCKITDGSKQALIMTWIVLAKYFHVNETLLMNYKGTCPEITVPIVGCNRPKHKPLHELVSEYNSQVTHHTNYCWFIPPAALDTDEHIEIPEDTISWLAGIACKSMLYVSYHPDQQHEVKLLKQFLDLAGFDCLGDWALAGKTGPELIETRRKQIAGSSLFLAFVTPQYLDWTRATQDVNTALSHNKPLVSVLFDKSTWEQEGHELGSLLKDHGVCLDLSAGSGSALSHQYDQGQVSRLITYCNGTLYGTGDIHPPEPPRTPEHEAQVNNANLDSSCSLEVETDPVPSKPKTSVEVDRKPSKTASDKITEDEKVAEQIRRMAASAVAAAVAGATAQQISKSKHSTPAIKAAAAAADVAQAVANGNSDGAAQAVSKVAKIVEDERLRLNSIASHNGSATRPPPKSATCILL</sequence>
<gene>
    <name evidence="5" type="ORF">PLOB_00026170</name>
</gene>
<keyword evidence="2" id="KW-0547">Nucleotide-binding</keyword>
<proteinExistence type="predicted"/>
<accession>A0ABN8NQ50</accession>
<evidence type="ECO:0000313" key="6">
    <source>
        <dbReference type="Proteomes" id="UP001159405"/>
    </source>
</evidence>